<feature type="compositionally biased region" description="Basic and acidic residues" evidence="2">
    <location>
        <begin position="854"/>
        <end position="874"/>
    </location>
</feature>
<organism evidence="3 4">
    <name type="scientific">Sphagnum troendelagicum</name>
    <dbReference type="NCBI Taxonomy" id="128251"/>
    <lineage>
        <taxon>Eukaryota</taxon>
        <taxon>Viridiplantae</taxon>
        <taxon>Streptophyta</taxon>
        <taxon>Embryophyta</taxon>
        <taxon>Bryophyta</taxon>
        <taxon>Sphagnophytina</taxon>
        <taxon>Sphagnopsida</taxon>
        <taxon>Sphagnales</taxon>
        <taxon>Sphagnaceae</taxon>
        <taxon>Sphagnum</taxon>
    </lineage>
</organism>
<feature type="region of interest" description="Disordered" evidence="2">
    <location>
        <begin position="850"/>
        <end position="886"/>
    </location>
</feature>
<feature type="region of interest" description="Disordered" evidence="2">
    <location>
        <begin position="542"/>
        <end position="561"/>
    </location>
</feature>
<accession>A0ABP0UZE0</accession>
<evidence type="ECO:0000313" key="3">
    <source>
        <dbReference type="EMBL" id="CAK9234027.1"/>
    </source>
</evidence>
<dbReference type="InterPro" id="IPR039300">
    <property type="entry name" value="JASON"/>
</dbReference>
<proteinExistence type="predicted"/>
<name>A0ABP0UZE0_9BRYO</name>
<dbReference type="PANTHER" id="PTHR33318:SF7">
    <property type="entry name" value="PROTEIN JASON"/>
    <property type="match status" value="1"/>
</dbReference>
<evidence type="ECO:0000256" key="1">
    <source>
        <dbReference type="SAM" id="Coils"/>
    </source>
</evidence>
<feature type="compositionally biased region" description="Low complexity" evidence="2">
    <location>
        <begin position="23"/>
        <end position="41"/>
    </location>
</feature>
<feature type="compositionally biased region" description="Basic and acidic residues" evidence="2">
    <location>
        <begin position="549"/>
        <end position="561"/>
    </location>
</feature>
<sequence>MGWLWTCLRGKHGVQPYRICAGRSSAHSSSSGGGSSQSDSSRFQQHLSVHHPKQGQRSAETFKRRAVQSSYKCGEPEGGGNTVKVPVSSVSTCISSNTLLKASEGRTVRSFLSDDGSSLRSDVDELKEELAALRHRLAAEEEEAKRLREEVNYLRSCGVLHKPEIFYHAKASKSRETLFPQDSKPLSICDDATDMRKQQNRDGSVKQFQRCFSGPLSWTGSLDESLSLPRDASIGSVAAAEVNGLQQVHAKVLQPVHSFKPQFQLYHTWDEQNIHSERSNPTGDNGPDTKILGGMVSRTSTSGLSYKNSSPTSTSLASWAIQEKENLQTLQENGTVESLGSINGTTQLNESTEVQWIEVHDGPCPSGSSTNVKPSPNSLKDNAKSPHKSPLQMWGAVDSADTLRKDLQKARKRRQRRVAHQEPIGNQANDQSLSPVSSNHAILSGPFEDQSSSVVESFNQQQQAQLSLTSSSPSNVGSLFGTSRKRSMTFRSRGFWQPLSPVKEALSTEEVSLSSKSEVEQVLRNHEMPCSAGVMLSDSNRNQSFETSAAHEDPEAGTEKQPEGVFDANGHAPSRFVGSTDLEPVQCTSPSPSPRKWSASREPDVLSNLSVSSNTALGSPVVEPELLSGVEGKLVYAVFDNAFASDDDGEEVMPLQCASPTFTPKRKPSRSAVYQATEFKRNELPSLLNSAESMGSRDHELLPKFENQVIPLPSTANSSCWTLSPENIDFHPNISDQQGHADAGTDAMQSINCIQFATKEQESMPPKETDPVGKQWHQNSRPLQVKSAEKEVAKQDFLSYVYDTDEKTKTHEKECTIKMQQETEQQIPIEDCKTPPTSLVMSRVQYWNSVHKSASSDEKSSSDSKKGGRKRDGQEAGMDSSETNSVSTTFSIDLGCSENSPINYESCSEFEGSDSYYESSAQPLVDVDGKNKEDVCSRCSRGLLLTTPSKHASVFQDQSAPSSGSNKQSMMLVQGDGSPKGRPILGVVPAANWENILAQSPQLWDGKGEPNLTHKYKEDQKVNWHGTPFEVRVERALADQSDVSPRMLFGGVSTNLSVRSSLEMR</sequence>
<dbReference type="PANTHER" id="PTHR33318">
    <property type="entry name" value="ASPARTYL/GLUTAMYL-TRNA(ASN/GLN) AMIDOTRANSFERASE SUBUNIT"/>
    <property type="match status" value="1"/>
</dbReference>
<evidence type="ECO:0000313" key="4">
    <source>
        <dbReference type="Proteomes" id="UP001497512"/>
    </source>
</evidence>
<feature type="region of interest" description="Disordered" evidence="2">
    <location>
        <begin position="359"/>
        <end position="445"/>
    </location>
</feature>
<evidence type="ECO:0000256" key="2">
    <source>
        <dbReference type="SAM" id="MobiDB-lite"/>
    </source>
</evidence>
<feature type="compositionally biased region" description="Basic and acidic residues" evidence="2">
    <location>
        <begin position="761"/>
        <end position="771"/>
    </location>
</feature>
<keyword evidence="4" id="KW-1185">Reference proteome</keyword>
<feature type="compositionally biased region" description="Polar residues" evidence="2">
    <location>
        <begin position="424"/>
        <end position="441"/>
    </location>
</feature>
<feature type="coiled-coil region" evidence="1">
    <location>
        <begin position="116"/>
        <end position="157"/>
    </location>
</feature>
<dbReference type="EMBL" id="OZ019900">
    <property type="protein sequence ID" value="CAK9234027.1"/>
    <property type="molecule type" value="Genomic_DNA"/>
</dbReference>
<protein>
    <submittedName>
        <fullName evidence="3">Uncharacterized protein</fullName>
    </submittedName>
</protein>
<keyword evidence="1" id="KW-0175">Coiled coil</keyword>
<gene>
    <name evidence="3" type="ORF">CSSPTR1EN2_LOCUS21940</name>
</gene>
<feature type="region of interest" description="Disordered" evidence="2">
    <location>
        <begin position="23"/>
        <end position="61"/>
    </location>
</feature>
<feature type="region of interest" description="Disordered" evidence="2">
    <location>
        <begin position="570"/>
        <end position="601"/>
    </location>
</feature>
<reference evidence="3" key="1">
    <citation type="submission" date="2024-02" db="EMBL/GenBank/DDBJ databases">
        <authorList>
            <consortium name="ELIXIR-Norway"/>
            <consortium name="Elixir Norway"/>
        </authorList>
    </citation>
    <scope>NUCLEOTIDE SEQUENCE</scope>
</reference>
<feature type="compositionally biased region" description="Polar residues" evidence="2">
    <location>
        <begin position="366"/>
        <end position="380"/>
    </location>
</feature>
<dbReference type="Proteomes" id="UP001497512">
    <property type="component" value="Chromosome 8"/>
</dbReference>
<feature type="region of interest" description="Disordered" evidence="2">
    <location>
        <begin position="761"/>
        <end position="784"/>
    </location>
</feature>